<keyword evidence="3" id="KW-0051">Antiviral defense</keyword>
<evidence type="ECO:0000256" key="2">
    <source>
        <dbReference type="ARBA" id="ARBA00022884"/>
    </source>
</evidence>
<evidence type="ECO:0000259" key="4">
    <source>
        <dbReference type="Pfam" id="PF01881"/>
    </source>
</evidence>
<dbReference type="RefSeq" id="WP_225698048.1">
    <property type="nucleotide sequence ID" value="NZ_JAIXNE010000002.1"/>
</dbReference>
<reference evidence="7" key="1">
    <citation type="submission" date="2021-09" db="EMBL/GenBank/DDBJ databases">
        <title>Fulvivirga sp. isolated from coastal sediment.</title>
        <authorList>
            <person name="Yu H."/>
        </authorList>
    </citation>
    <scope>NUCLEOTIDE SEQUENCE</scope>
    <source>
        <strain evidence="7">1062</strain>
    </source>
</reference>
<keyword evidence="8" id="KW-1185">Reference proteome</keyword>
<dbReference type="NCBIfam" id="TIGR01877">
    <property type="entry name" value="cas_cas6"/>
    <property type="match status" value="1"/>
</dbReference>
<organism evidence="7 8">
    <name type="scientific">Fulvivirga sedimenti</name>
    <dbReference type="NCBI Taxonomy" id="2879465"/>
    <lineage>
        <taxon>Bacteria</taxon>
        <taxon>Pseudomonadati</taxon>
        <taxon>Bacteroidota</taxon>
        <taxon>Cytophagia</taxon>
        <taxon>Cytophagales</taxon>
        <taxon>Fulvivirgaceae</taxon>
        <taxon>Fulvivirga</taxon>
    </lineage>
</organism>
<dbReference type="InterPro" id="IPR049435">
    <property type="entry name" value="Cas_Cas6_C"/>
</dbReference>
<dbReference type="PANTHER" id="PTHR36984:SF1">
    <property type="entry name" value="CRISPR-ASSOCIATED ENDORIBONUCLEASE CAS6 1"/>
    <property type="match status" value="1"/>
</dbReference>
<evidence type="ECO:0000256" key="1">
    <source>
        <dbReference type="ARBA" id="ARBA00005937"/>
    </source>
</evidence>
<name>A0A9X1HS03_9BACT</name>
<comment type="similarity">
    <text evidence="1">Belongs to the CRISPR-associated protein Cas6/Cse3/CasE family.</text>
</comment>
<dbReference type="EMBL" id="JAIXNE010000002">
    <property type="protein sequence ID" value="MCA6074939.1"/>
    <property type="molecule type" value="Genomic_DNA"/>
</dbReference>
<dbReference type="CDD" id="cd21140">
    <property type="entry name" value="Cas6_I-like"/>
    <property type="match status" value="1"/>
</dbReference>
<evidence type="ECO:0000256" key="3">
    <source>
        <dbReference type="ARBA" id="ARBA00023118"/>
    </source>
</evidence>
<dbReference type="Gene3D" id="3.30.70.1890">
    <property type="match status" value="1"/>
</dbReference>
<keyword evidence="2" id="KW-0694">RNA-binding</keyword>
<protein>
    <submittedName>
        <fullName evidence="7">CRISPR-associated endoribonuclease Cas6</fullName>
    </submittedName>
</protein>
<dbReference type="GO" id="GO:0051607">
    <property type="term" value="P:defense response to virus"/>
    <property type="evidence" value="ECO:0007669"/>
    <property type="project" value="UniProtKB-KW"/>
</dbReference>
<dbReference type="EMBL" id="JAIXNE010000004">
    <property type="protein sequence ID" value="MCA6077244.1"/>
    <property type="molecule type" value="Genomic_DNA"/>
</dbReference>
<gene>
    <name evidence="7" type="primary">cas6</name>
    <name evidence="5" type="ORF">LDX50_08665</name>
    <name evidence="6" type="ORF">LDX50_14635</name>
    <name evidence="7" type="ORF">LDX50_20355</name>
</gene>
<evidence type="ECO:0000313" key="5">
    <source>
        <dbReference type="EMBL" id="MCA6074939.1"/>
    </source>
</evidence>
<dbReference type="Pfam" id="PF01881">
    <property type="entry name" value="Cas_Cas6_C"/>
    <property type="match status" value="1"/>
</dbReference>
<evidence type="ECO:0000313" key="6">
    <source>
        <dbReference type="EMBL" id="MCA6076116.1"/>
    </source>
</evidence>
<dbReference type="GO" id="GO:0003723">
    <property type="term" value="F:RNA binding"/>
    <property type="evidence" value="ECO:0007669"/>
    <property type="project" value="UniProtKB-KW"/>
</dbReference>
<feature type="domain" description="CRISPR associated protein Cas6 C-terminal" evidence="4">
    <location>
        <begin position="118"/>
        <end position="249"/>
    </location>
</feature>
<accession>A0A9X1HS03</accession>
<dbReference type="InterPro" id="IPR045747">
    <property type="entry name" value="CRISPR-assoc_prot_Cas6_N_sf"/>
</dbReference>
<evidence type="ECO:0000313" key="7">
    <source>
        <dbReference type="EMBL" id="MCA6077244.1"/>
    </source>
</evidence>
<dbReference type="GO" id="GO:0016788">
    <property type="term" value="F:hydrolase activity, acting on ester bonds"/>
    <property type="evidence" value="ECO:0007669"/>
    <property type="project" value="InterPro"/>
</dbReference>
<comment type="caution">
    <text evidence="7">The sequence shown here is derived from an EMBL/GenBank/DDBJ whole genome shotgun (WGS) entry which is preliminary data.</text>
</comment>
<dbReference type="PANTHER" id="PTHR36984">
    <property type="entry name" value="CRISPR-ASSOCIATED ENDORIBONUCLEASE CAS6 1"/>
    <property type="match status" value="1"/>
</dbReference>
<dbReference type="Proteomes" id="UP001139409">
    <property type="component" value="Unassembled WGS sequence"/>
</dbReference>
<dbReference type="Gene3D" id="3.30.70.1900">
    <property type="match status" value="1"/>
</dbReference>
<dbReference type="InterPro" id="IPR010156">
    <property type="entry name" value="CRISPR-assoc_prot_Cas6"/>
</dbReference>
<evidence type="ECO:0000313" key="8">
    <source>
        <dbReference type="Proteomes" id="UP001139409"/>
    </source>
</evidence>
<dbReference type="EMBL" id="JAIXNE010000003">
    <property type="protein sequence ID" value="MCA6076116.1"/>
    <property type="molecule type" value="Genomic_DNA"/>
</dbReference>
<sequence length="268" mass="30850">MRVRIIFLLKNRGSHIPFHHQYLLAQMIKGVLMKGSDEKYINYSFYNFSGLKGQTKISRKGLHYYSSRVTLVLSSPSKDFIDYFLANLFDFPKVELGALALQPEFVELEEAVEMGEYGKFICISPLVLMNSSFNDSTAKRFIPPETDSFSDLLYESTIQRMASTGDFTDEQIASFYKFQLIPDKNYIARLTAQQKKYARIYPVFDQDVKYEVRGYTFPFTLYAAPEVLDFVFNCGLGQFTHKGFGMLDVANSDPNSRVLKYEFNATVH</sequence>
<dbReference type="AlphaFoldDB" id="A0A9X1HS03"/>
<proteinExistence type="inferred from homology"/>